<dbReference type="PROSITE" id="PS51800">
    <property type="entry name" value="ZF_CHHC_U11_48K"/>
    <property type="match status" value="2"/>
</dbReference>
<reference evidence="6" key="1">
    <citation type="journal article" date="2021" name="Elife">
        <title>Highly contiguous assemblies of 101 drosophilid genomes.</title>
        <authorList>
            <person name="Kim B.Y."/>
            <person name="Wang J.R."/>
            <person name="Miller D.E."/>
            <person name="Barmina O."/>
            <person name="Delaney E."/>
            <person name="Thompson A."/>
            <person name="Comeault A.A."/>
            <person name="Peede D."/>
            <person name="D'Agostino E.R."/>
            <person name="Pelaez J."/>
            <person name="Aguilar J.M."/>
            <person name="Haji D."/>
            <person name="Matsunaga T."/>
            <person name="Armstrong E.E."/>
            <person name="Zych M."/>
            <person name="Ogawa Y."/>
            <person name="Stamenkovic-Radak M."/>
            <person name="Jelic M."/>
            <person name="Veselinovic M.S."/>
            <person name="Tanaskovic M."/>
            <person name="Eric P."/>
            <person name="Gao J.J."/>
            <person name="Katoh T.K."/>
            <person name="Toda M.J."/>
            <person name="Watabe H."/>
            <person name="Watada M."/>
            <person name="Davis J.S."/>
            <person name="Moyle L.C."/>
            <person name="Manoli G."/>
            <person name="Bertolini E."/>
            <person name="Kostal V."/>
            <person name="Hawley R.S."/>
            <person name="Takahashi A."/>
            <person name="Jones C.D."/>
            <person name="Price D.K."/>
            <person name="Whiteman N."/>
            <person name="Kopp A."/>
            <person name="Matute D.R."/>
            <person name="Petrov D.A."/>
        </authorList>
    </citation>
    <scope>NUCLEOTIDE SEQUENCE [LARGE SCALE GENOMIC DNA]</scope>
</reference>
<dbReference type="GO" id="GO:0008270">
    <property type="term" value="F:zinc ion binding"/>
    <property type="evidence" value="ECO:0007669"/>
    <property type="project" value="UniProtKB-KW"/>
</dbReference>
<evidence type="ECO:0000256" key="1">
    <source>
        <dbReference type="ARBA" id="ARBA00022723"/>
    </source>
</evidence>
<dbReference type="EnsemblMetazoa" id="XM_017132100.2">
    <property type="protein sequence ID" value="XP_016987589.1"/>
    <property type="gene ID" value="LOC108050418"/>
</dbReference>
<dbReference type="Pfam" id="PF05253">
    <property type="entry name" value="zf-U11-48K"/>
    <property type="match status" value="1"/>
</dbReference>
<dbReference type="AlphaFoldDB" id="A0A6P4FEF2"/>
<feature type="domain" description="CHHC U11-48K-type" evidence="4">
    <location>
        <begin position="48"/>
        <end position="75"/>
    </location>
</feature>
<dbReference type="InterPro" id="IPR051591">
    <property type="entry name" value="UPF0224_FAM112_RNA_Proc"/>
</dbReference>
<keyword evidence="2" id="KW-0863">Zinc-finger</keyword>
<sequence>MSAKNYEVGGPNFKDYIVCPYDSVHRLMPSRLAWHLTRCAKNFPAAKMVHCPFNSTHLHSVADMKDHVTVCPNRSTLERYILPDALPPAEPRANEFLVEAEEDWDAEPPAPTYNPQDYCENAAVIRNPQGKSAAARRQFREDERKRFMENYLNQK</sequence>
<dbReference type="Proteomes" id="UP001652680">
    <property type="component" value="Unassembled WGS sequence"/>
</dbReference>
<keyword evidence="1" id="KW-0479">Metal-binding</keyword>
<dbReference type="RefSeq" id="XP_016987589.1">
    <property type="nucleotide sequence ID" value="XM_017132100.1"/>
</dbReference>
<organism evidence="7">
    <name type="scientific">Drosophila rhopaloa</name>
    <name type="common">Fruit fly</name>
    <dbReference type="NCBI Taxonomy" id="1041015"/>
    <lineage>
        <taxon>Eukaryota</taxon>
        <taxon>Metazoa</taxon>
        <taxon>Ecdysozoa</taxon>
        <taxon>Arthropoda</taxon>
        <taxon>Hexapoda</taxon>
        <taxon>Insecta</taxon>
        <taxon>Pterygota</taxon>
        <taxon>Neoptera</taxon>
        <taxon>Endopterygota</taxon>
        <taxon>Diptera</taxon>
        <taxon>Brachycera</taxon>
        <taxon>Muscomorpha</taxon>
        <taxon>Ephydroidea</taxon>
        <taxon>Drosophilidae</taxon>
        <taxon>Drosophila</taxon>
        <taxon>Sophophora</taxon>
    </lineage>
</organism>
<reference evidence="5" key="3">
    <citation type="submission" date="2025-05" db="UniProtKB">
        <authorList>
            <consortium name="EnsemblMetazoa"/>
        </authorList>
    </citation>
    <scope>IDENTIFICATION</scope>
</reference>
<dbReference type="PANTHER" id="PTHR21402:SF5">
    <property type="entry name" value="GAMETOCYTE SPECIFIC FACTOR 1"/>
    <property type="match status" value="1"/>
</dbReference>
<accession>A0A6P4FEF2</accession>
<dbReference type="InterPro" id="IPR022776">
    <property type="entry name" value="TRM13/UPF0224_CHHC_Znf_dom"/>
</dbReference>
<dbReference type="OrthoDB" id="5839404at2759"/>
<protein>
    <submittedName>
        <fullName evidence="7">Gametocyte-specific factor 1 homolog</fullName>
    </submittedName>
</protein>
<evidence type="ECO:0000313" key="7">
    <source>
        <dbReference type="RefSeq" id="XP_016987589.1"/>
    </source>
</evidence>
<dbReference type="InterPro" id="IPR036236">
    <property type="entry name" value="Znf_C2H2_sf"/>
</dbReference>
<evidence type="ECO:0000313" key="5">
    <source>
        <dbReference type="EnsemblMetazoa" id="XP_016987589.1"/>
    </source>
</evidence>
<dbReference type="OMA" id="RVEDYNP"/>
<proteinExistence type="predicted"/>
<keyword evidence="6" id="KW-1185">Reference proteome</keyword>
<dbReference type="GeneID" id="108050418"/>
<evidence type="ECO:0000259" key="4">
    <source>
        <dbReference type="PROSITE" id="PS51800"/>
    </source>
</evidence>
<name>A0A6P4FEF2_DRORH</name>
<dbReference type="SUPFAM" id="SSF57667">
    <property type="entry name" value="beta-beta-alpha zinc fingers"/>
    <property type="match status" value="1"/>
</dbReference>
<evidence type="ECO:0000256" key="3">
    <source>
        <dbReference type="ARBA" id="ARBA00022833"/>
    </source>
</evidence>
<evidence type="ECO:0000313" key="6">
    <source>
        <dbReference type="Proteomes" id="UP001652680"/>
    </source>
</evidence>
<dbReference type="PANTHER" id="PTHR21402">
    <property type="entry name" value="GAMETOCYTE SPECIFIC FACTOR 1-RELATED"/>
    <property type="match status" value="1"/>
</dbReference>
<feature type="domain" description="CHHC U11-48K-type" evidence="4">
    <location>
        <begin position="16"/>
        <end position="43"/>
    </location>
</feature>
<keyword evidence="3" id="KW-0862">Zinc</keyword>
<reference evidence="7" key="2">
    <citation type="submission" date="2025-04" db="UniProtKB">
        <authorList>
            <consortium name="RefSeq"/>
        </authorList>
    </citation>
    <scope>IDENTIFICATION</scope>
</reference>
<gene>
    <name evidence="7" type="primary">LOC108050418</name>
    <name evidence="5" type="synonym">108050418</name>
</gene>
<evidence type="ECO:0000256" key="2">
    <source>
        <dbReference type="ARBA" id="ARBA00022771"/>
    </source>
</evidence>